<feature type="region of interest" description="Disordered" evidence="1">
    <location>
        <begin position="150"/>
        <end position="177"/>
    </location>
</feature>
<dbReference type="Proteomes" id="UP000783686">
    <property type="component" value="Unassembled WGS sequence"/>
</dbReference>
<evidence type="ECO:0000313" key="3">
    <source>
        <dbReference type="Proteomes" id="UP000614601"/>
    </source>
</evidence>
<evidence type="ECO:0000256" key="1">
    <source>
        <dbReference type="SAM" id="MobiDB-lite"/>
    </source>
</evidence>
<dbReference type="Proteomes" id="UP000614601">
    <property type="component" value="Unassembled WGS sequence"/>
</dbReference>
<feature type="compositionally biased region" description="Polar residues" evidence="1">
    <location>
        <begin position="150"/>
        <end position="161"/>
    </location>
</feature>
<feature type="compositionally biased region" description="Low complexity" evidence="1">
    <location>
        <begin position="71"/>
        <end position="82"/>
    </location>
</feature>
<organism evidence="2 3">
    <name type="scientific">Bursaphelenchus okinawaensis</name>
    <dbReference type="NCBI Taxonomy" id="465554"/>
    <lineage>
        <taxon>Eukaryota</taxon>
        <taxon>Metazoa</taxon>
        <taxon>Ecdysozoa</taxon>
        <taxon>Nematoda</taxon>
        <taxon>Chromadorea</taxon>
        <taxon>Rhabditida</taxon>
        <taxon>Tylenchina</taxon>
        <taxon>Tylenchomorpha</taxon>
        <taxon>Aphelenchoidea</taxon>
        <taxon>Aphelenchoididae</taxon>
        <taxon>Bursaphelenchus</taxon>
    </lineage>
</organism>
<comment type="caution">
    <text evidence="2">The sequence shown here is derived from an EMBL/GenBank/DDBJ whole genome shotgun (WGS) entry which is preliminary data.</text>
</comment>
<dbReference type="AlphaFoldDB" id="A0A811LLK4"/>
<feature type="region of interest" description="Disordered" evidence="1">
    <location>
        <begin position="37"/>
        <end position="58"/>
    </location>
</feature>
<accession>A0A811LLK4</accession>
<name>A0A811LLK4_9BILA</name>
<dbReference type="EMBL" id="CAJFCW020000006">
    <property type="protein sequence ID" value="CAG9124669.1"/>
    <property type="molecule type" value="Genomic_DNA"/>
</dbReference>
<sequence length="217" mass="23851">MHDIRLCFLAVTITFYLLLFSAFAFYCCRKKRRNSNQRRPRSNWEFGNDSHPDYRNQTGQMDDLVSVRSDGQVGTGQTVTTQSNAQPPAPGQIPLPIGGQAAFMRNNRSAAPFMRHGRMHNSYNNTSGYGNQARLISDTDTVKHQIPHITTQEIPDANGSQPSSPPPNTTTPLTPAVTSTVTTTTTPTARALHHRTTAASLELNGHGYRHGTAATDM</sequence>
<gene>
    <name evidence="2" type="ORF">BOKJ2_LOCUS12741</name>
</gene>
<keyword evidence="3" id="KW-1185">Reference proteome</keyword>
<protein>
    <submittedName>
        <fullName evidence="2">Uncharacterized protein</fullName>
    </submittedName>
</protein>
<reference evidence="2" key="1">
    <citation type="submission" date="2020-09" db="EMBL/GenBank/DDBJ databases">
        <authorList>
            <person name="Kikuchi T."/>
        </authorList>
    </citation>
    <scope>NUCLEOTIDE SEQUENCE</scope>
    <source>
        <strain evidence="2">SH1</strain>
    </source>
</reference>
<evidence type="ECO:0000313" key="2">
    <source>
        <dbReference type="EMBL" id="CAD5228564.1"/>
    </source>
</evidence>
<dbReference type="EMBL" id="CAJFDH010000006">
    <property type="protein sequence ID" value="CAD5228564.1"/>
    <property type="molecule type" value="Genomic_DNA"/>
</dbReference>
<dbReference type="OrthoDB" id="5916543at2759"/>
<feature type="region of interest" description="Disordered" evidence="1">
    <location>
        <begin position="71"/>
        <end position="95"/>
    </location>
</feature>
<proteinExistence type="predicted"/>